<reference evidence="1" key="1">
    <citation type="submission" date="2014-11" db="EMBL/GenBank/DDBJ databases">
        <authorList>
            <person name="Amaro Gonzalez C."/>
        </authorList>
    </citation>
    <scope>NUCLEOTIDE SEQUENCE</scope>
</reference>
<organism evidence="1">
    <name type="scientific">Anguilla anguilla</name>
    <name type="common">European freshwater eel</name>
    <name type="synonym">Muraena anguilla</name>
    <dbReference type="NCBI Taxonomy" id="7936"/>
    <lineage>
        <taxon>Eukaryota</taxon>
        <taxon>Metazoa</taxon>
        <taxon>Chordata</taxon>
        <taxon>Craniata</taxon>
        <taxon>Vertebrata</taxon>
        <taxon>Euteleostomi</taxon>
        <taxon>Actinopterygii</taxon>
        <taxon>Neopterygii</taxon>
        <taxon>Teleostei</taxon>
        <taxon>Anguilliformes</taxon>
        <taxon>Anguillidae</taxon>
        <taxon>Anguilla</taxon>
    </lineage>
</organism>
<proteinExistence type="predicted"/>
<evidence type="ECO:0000313" key="1">
    <source>
        <dbReference type="EMBL" id="JAH84648.1"/>
    </source>
</evidence>
<dbReference type="EMBL" id="GBXM01023929">
    <property type="protein sequence ID" value="JAH84648.1"/>
    <property type="molecule type" value="Transcribed_RNA"/>
</dbReference>
<accession>A0A0E9W584</accession>
<sequence>MFTFISLVHWIR</sequence>
<name>A0A0E9W584_ANGAN</name>
<protein>
    <submittedName>
        <fullName evidence="1">Uncharacterized protein</fullName>
    </submittedName>
</protein>
<reference evidence="1" key="2">
    <citation type="journal article" date="2015" name="Fish Shellfish Immunol.">
        <title>Early steps in the European eel (Anguilla anguilla)-Vibrio vulnificus interaction in the gills: Role of the RtxA13 toxin.</title>
        <authorList>
            <person name="Callol A."/>
            <person name="Pajuelo D."/>
            <person name="Ebbesson L."/>
            <person name="Teles M."/>
            <person name="MacKenzie S."/>
            <person name="Amaro C."/>
        </authorList>
    </citation>
    <scope>NUCLEOTIDE SEQUENCE</scope>
</reference>